<dbReference type="GO" id="GO:0070898">
    <property type="term" value="P:RNA polymerase III preinitiation complex assembly"/>
    <property type="evidence" value="ECO:0007669"/>
    <property type="project" value="TreeGrafter"/>
</dbReference>
<dbReference type="SUPFAM" id="SSF46689">
    <property type="entry name" value="Homeodomain-like"/>
    <property type="match status" value="1"/>
</dbReference>
<evidence type="ECO:0000313" key="3">
    <source>
        <dbReference type="EMBL" id="GMN55697.1"/>
    </source>
</evidence>
<feature type="compositionally biased region" description="Polar residues" evidence="1">
    <location>
        <begin position="468"/>
        <end position="483"/>
    </location>
</feature>
<dbReference type="PANTHER" id="PTHR22929:SF0">
    <property type="entry name" value="TRANSCRIPTION FACTOR TFIIIB COMPONENT B'' HOMOLOG"/>
    <property type="match status" value="1"/>
</dbReference>
<dbReference type="Proteomes" id="UP001187192">
    <property type="component" value="Unassembled WGS sequence"/>
</dbReference>
<feature type="domain" description="SANT" evidence="2">
    <location>
        <begin position="391"/>
        <end position="439"/>
    </location>
</feature>
<feature type="compositionally biased region" description="Basic and acidic residues" evidence="1">
    <location>
        <begin position="265"/>
        <end position="275"/>
    </location>
</feature>
<feature type="region of interest" description="Disordered" evidence="1">
    <location>
        <begin position="328"/>
        <end position="376"/>
    </location>
</feature>
<dbReference type="EMBL" id="BTGU01000059">
    <property type="protein sequence ID" value="GMN55697.1"/>
    <property type="molecule type" value="Genomic_DNA"/>
</dbReference>
<feature type="region of interest" description="Disordered" evidence="1">
    <location>
        <begin position="1"/>
        <end position="22"/>
    </location>
</feature>
<feature type="compositionally biased region" description="Acidic residues" evidence="1">
    <location>
        <begin position="487"/>
        <end position="499"/>
    </location>
</feature>
<dbReference type="InterPro" id="IPR017884">
    <property type="entry name" value="SANT_dom"/>
</dbReference>
<evidence type="ECO:0000259" key="2">
    <source>
        <dbReference type="PROSITE" id="PS51293"/>
    </source>
</evidence>
<dbReference type="InterPro" id="IPR039467">
    <property type="entry name" value="TFIIIB_B''_Myb"/>
</dbReference>
<dbReference type="FunFam" id="1.10.10.60:FF:000483">
    <property type="entry name" value="Predicted protein"/>
    <property type="match status" value="1"/>
</dbReference>
<feature type="region of interest" description="Disordered" evidence="1">
    <location>
        <begin position="42"/>
        <end position="75"/>
    </location>
</feature>
<reference evidence="3" key="1">
    <citation type="submission" date="2023-07" db="EMBL/GenBank/DDBJ databases">
        <title>draft genome sequence of fig (Ficus carica).</title>
        <authorList>
            <person name="Takahashi T."/>
            <person name="Nishimura K."/>
        </authorList>
    </citation>
    <scope>NUCLEOTIDE SEQUENCE</scope>
</reference>
<dbReference type="PROSITE" id="PS51293">
    <property type="entry name" value="SANT"/>
    <property type="match status" value="1"/>
</dbReference>
<dbReference type="SMART" id="SM00717">
    <property type="entry name" value="SANT"/>
    <property type="match status" value="1"/>
</dbReference>
<comment type="caution">
    <text evidence="3">The sequence shown here is derived from an EMBL/GenBank/DDBJ whole genome shotgun (WGS) entry which is preliminary data.</text>
</comment>
<accession>A0AA88ALY7</accession>
<feature type="compositionally biased region" description="Basic and acidic residues" evidence="1">
    <location>
        <begin position="503"/>
        <end position="516"/>
    </location>
</feature>
<gene>
    <name evidence="3" type="ORF">TIFTF001_024814</name>
</gene>
<evidence type="ECO:0000313" key="4">
    <source>
        <dbReference type="Proteomes" id="UP001187192"/>
    </source>
</evidence>
<keyword evidence="4" id="KW-1185">Reference proteome</keyword>
<dbReference type="Gene3D" id="1.10.10.60">
    <property type="entry name" value="Homeodomain-like"/>
    <property type="match status" value="1"/>
</dbReference>
<name>A0AA88ALY7_FICCA</name>
<dbReference type="InterPro" id="IPR009057">
    <property type="entry name" value="Homeodomain-like_sf"/>
</dbReference>
<proteinExistence type="predicted"/>
<sequence>MTSSAVSDKHEEVQINSGRSETKVTGTLFDFETCKATVAFGKRAGKFQPRPRLGKGKAKPGTSRPQTEVRSALPSEAVHFVPLDNGYVHEETISEFPHEDVLDYSSARFSDSIAIDPTPGIQGDTEPTNHTEATESDGTVLGDMHSEDDPGVPGKGGESRIEEACTEQNYHRKNKKSSLVSEGIEGGKSSMQLRKRLRRVVDEPVDDANDVNGSTGELPSTSNTDEDEDNDDEYKVDSTSRKTKAPRKVKEPVPGNEKPGRKRKSEKEASNESTKKPPKKFSHSTRRSKRRVDKTLLDTPEDEIDPQRLPIKDLILLAEHRERIAIKDAAKLKTPQTNQSAENSFREDNSYNEEETFPSEQGQCSDEEHQASYKVQPSTSYVNYQSFMEKTPSTRWSKQDTELFYEAVRQFGTDFSLIQQLFPGRTRNQVKLKFKKEERQHPLQLAEAVTNRAKDHSHFESVIERLQQAASQAKQESNENESIAVTGEEEVEEPAEDNNEGATKTEQENEAVKNQEADVAEVNNIPLKLDEIDDDPDRWSHYNY</sequence>
<feature type="compositionally biased region" description="Basic residues" evidence="1">
    <location>
        <begin position="276"/>
        <end position="292"/>
    </location>
</feature>
<dbReference type="InterPro" id="IPR001005">
    <property type="entry name" value="SANT/Myb"/>
</dbReference>
<dbReference type="AlphaFoldDB" id="A0AA88ALY7"/>
<evidence type="ECO:0000256" key="1">
    <source>
        <dbReference type="SAM" id="MobiDB-lite"/>
    </source>
</evidence>
<dbReference type="PANTHER" id="PTHR22929">
    <property type="entry name" value="RNA POLYMERASE III TRANSCRIPTION INITIATION FACTOR B"/>
    <property type="match status" value="1"/>
</dbReference>
<organism evidence="3 4">
    <name type="scientific">Ficus carica</name>
    <name type="common">Common fig</name>
    <dbReference type="NCBI Taxonomy" id="3494"/>
    <lineage>
        <taxon>Eukaryota</taxon>
        <taxon>Viridiplantae</taxon>
        <taxon>Streptophyta</taxon>
        <taxon>Embryophyta</taxon>
        <taxon>Tracheophyta</taxon>
        <taxon>Spermatophyta</taxon>
        <taxon>Magnoliopsida</taxon>
        <taxon>eudicotyledons</taxon>
        <taxon>Gunneridae</taxon>
        <taxon>Pentapetalae</taxon>
        <taxon>rosids</taxon>
        <taxon>fabids</taxon>
        <taxon>Rosales</taxon>
        <taxon>Moraceae</taxon>
        <taxon>Ficeae</taxon>
        <taxon>Ficus</taxon>
    </lineage>
</organism>
<dbReference type="GO" id="GO:0001156">
    <property type="term" value="F:TFIIIC-class transcription factor complex binding"/>
    <property type="evidence" value="ECO:0007669"/>
    <property type="project" value="TreeGrafter"/>
</dbReference>
<protein>
    <recommendedName>
        <fullName evidence="2">SANT domain-containing protein</fullName>
    </recommendedName>
</protein>
<dbReference type="Pfam" id="PF15963">
    <property type="entry name" value="Myb_DNA-bind_7"/>
    <property type="match status" value="1"/>
</dbReference>
<feature type="region of interest" description="Disordered" evidence="1">
    <location>
        <begin position="114"/>
        <end position="307"/>
    </location>
</feature>
<feature type="compositionally biased region" description="Polar residues" evidence="1">
    <location>
        <begin position="334"/>
        <end position="343"/>
    </location>
</feature>
<feature type="region of interest" description="Disordered" evidence="1">
    <location>
        <begin position="465"/>
        <end position="544"/>
    </location>
</feature>
<dbReference type="CDD" id="cd00167">
    <property type="entry name" value="SANT"/>
    <property type="match status" value="1"/>
</dbReference>
<dbReference type="GO" id="GO:0000126">
    <property type="term" value="C:transcription factor TFIIIB complex"/>
    <property type="evidence" value="ECO:0007669"/>
    <property type="project" value="TreeGrafter"/>
</dbReference>